<dbReference type="RefSeq" id="WP_231756332.1">
    <property type="nucleotide sequence ID" value="NZ_CP036433.1"/>
</dbReference>
<dbReference type="PRINTS" id="PR01590">
    <property type="entry name" value="HTHFIS"/>
</dbReference>
<protein>
    <submittedName>
        <fullName evidence="5">Photosynthetic apparatus regulatory protein RegA</fullName>
    </submittedName>
</protein>
<gene>
    <name evidence="5" type="primary">regA</name>
    <name evidence="5" type="ORF">Pla8534_38250</name>
</gene>
<dbReference type="Gene3D" id="3.40.50.2300">
    <property type="match status" value="1"/>
</dbReference>
<dbReference type="InterPro" id="IPR011006">
    <property type="entry name" value="CheY-like_superfamily"/>
</dbReference>
<feature type="modified residue" description="4-aspartylphosphate" evidence="3">
    <location>
        <position position="62"/>
    </location>
</feature>
<dbReference type="InterPro" id="IPR001789">
    <property type="entry name" value="Sig_transdc_resp-reg_receiver"/>
</dbReference>
<evidence type="ECO:0000256" key="1">
    <source>
        <dbReference type="ARBA" id="ARBA00022553"/>
    </source>
</evidence>
<dbReference type="Proteomes" id="UP000317648">
    <property type="component" value="Chromosome"/>
</dbReference>
<name>A0A518DVY7_9BACT</name>
<dbReference type="KEGG" id="lcre:Pla8534_38250"/>
<keyword evidence="6" id="KW-1185">Reference proteome</keyword>
<dbReference type="PANTHER" id="PTHR44591:SF14">
    <property type="entry name" value="PROTEIN PILG"/>
    <property type="match status" value="1"/>
</dbReference>
<feature type="domain" description="Response regulatory" evidence="4">
    <location>
        <begin position="13"/>
        <end position="127"/>
    </location>
</feature>
<evidence type="ECO:0000259" key="4">
    <source>
        <dbReference type="PROSITE" id="PS50110"/>
    </source>
</evidence>
<dbReference type="PANTHER" id="PTHR44591">
    <property type="entry name" value="STRESS RESPONSE REGULATOR PROTEIN 1"/>
    <property type="match status" value="1"/>
</dbReference>
<proteinExistence type="predicted"/>
<accession>A0A518DVY7</accession>
<dbReference type="InterPro" id="IPR050595">
    <property type="entry name" value="Bact_response_regulator"/>
</dbReference>
<dbReference type="GO" id="GO:0043565">
    <property type="term" value="F:sequence-specific DNA binding"/>
    <property type="evidence" value="ECO:0007669"/>
    <property type="project" value="InterPro"/>
</dbReference>
<dbReference type="InterPro" id="IPR002197">
    <property type="entry name" value="HTH_Fis"/>
</dbReference>
<dbReference type="Gene3D" id="1.10.10.60">
    <property type="entry name" value="Homeodomain-like"/>
    <property type="match status" value="1"/>
</dbReference>
<dbReference type="PROSITE" id="PS50110">
    <property type="entry name" value="RESPONSE_REGULATORY"/>
    <property type="match status" value="1"/>
</dbReference>
<evidence type="ECO:0000256" key="2">
    <source>
        <dbReference type="ARBA" id="ARBA00023012"/>
    </source>
</evidence>
<dbReference type="AlphaFoldDB" id="A0A518DVY7"/>
<dbReference type="Pfam" id="PF02954">
    <property type="entry name" value="HTH_8"/>
    <property type="match status" value="1"/>
</dbReference>
<dbReference type="SMART" id="SM00448">
    <property type="entry name" value="REC"/>
    <property type="match status" value="1"/>
</dbReference>
<evidence type="ECO:0000313" key="5">
    <source>
        <dbReference type="EMBL" id="QDU96006.1"/>
    </source>
</evidence>
<dbReference type="SUPFAM" id="SSF46689">
    <property type="entry name" value="Homeodomain-like"/>
    <property type="match status" value="1"/>
</dbReference>
<dbReference type="InterPro" id="IPR009057">
    <property type="entry name" value="Homeodomain-like_sf"/>
</dbReference>
<dbReference type="GO" id="GO:0000160">
    <property type="term" value="P:phosphorelay signal transduction system"/>
    <property type="evidence" value="ECO:0007669"/>
    <property type="project" value="UniProtKB-KW"/>
</dbReference>
<reference evidence="5 6" key="1">
    <citation type="submission" date="2019-02" db="EMBL/GenBank/DDBJ databases">
        <title>Deep-cultivation of Planctomycetes and their phenomic and genomic characterization uncovers novel biology.</title>
        <authorList>
            <person name="Wiegand S."/>
            <person name="Jogler M."/>
            <person name="Boedeker C."/>
            <person name="Pinto D."/>
            <person name="Vollmers J."/>
            <person name="Rivas-Marin E."/>
            <person name="Kohn T."/>
            <person name="Peeters S.H."/>
            <person name="Heuer A."/>
            <person name="Rast P."/>
            <person name="Oberbeckmann S."/>
            <person name="Bunk B."/>
            <person name="Jeske O."/>
            <person name="Meyerdierks A."/>
            <person name="Storesund J.E."/>
            <person name="Kallscheuer N."/>
            <person name="Luecker S."/>
            <person name="Lage O.M."/>
            <person name="Pohl T."/>
            <person name="Merkel B.J."/>
            <person name="Hornburger P."/>
            <person name="Mueller R.-W."/>
            <person name="Bruemmer F."/>
            <person name="Labrenz M."/>
            <person name="Spormann A.M."/>
            <person name="Op den Camp H."/>
            <person name="Overmann J."/>
            <person name="Amann R."/>
            <person name="Jetten M.S.M."/>
            <person name="Mascher T."/>
            <person name="Medema M.H."/>
            <person name="Devos D.P."/>
            <person name="Kaster A.-K."/>
            <person name="Ovreas L."/>
            <person name="Rohde M."/>
            <person name="Galperin M.Y."/>
            <person name="Jogler C."/>
        </authorList>
    </citation>
    <scope>NUCLEOTIDE SEQUENCE [LARGE SCALE GENOMIC DNA]</scope>
    <source>
        <strain evidence="5 6">Pla85_3_4</strain>
    </source>
</reference>
<dbReference type="CDD" id="cd17563">
    <property type="entry name" value="REC_RegA-like"/>
    <property type="match status" value="1"/>
</dbReference>
<dbReference type="Pfam" id="PF00072">
    <property type="entry name" value="Response_reg"/>
    <property type="match status" value="1"/>
</dbReference>
<dbReference type="SUPFAM" id="SSF52172">
    <property type="entry name" value="CheY-like"/>
    <property type="match status" value="1"/>
</dbReference>
<organism evidence="5 6">
    <name type="scientific">Lignipirellula cremea</name>
    <dbReference type="NCBI Taxonomy" id="2528010"/>
    <lineage>
        <taxon>Bacteria</taxon>
        <taxon>Pseudomonadati</taxon>
        <taxon>Planctomycetota</taxon>
        <taxon>Planctomycetia</taxon>
        <taxon>Pirellulales</taxon>
        <taxon>Pirellulaceae</taxon>
        <taxon>Lignipirellula</taxon>
    </lineage>
</organism>
<keyword evidence="2" id="KW-0902">Two-component regulatory system</keyword>
<sequence>MTDTPTFEASDSTLLLVDDNDALRERLARALRDRGLVVTTAANYDQAMALAEGQPPARAVVDLRMPGKSGLELLRDLKARCPEIQVLVLTGFGSIATTVDAIRLGAANYLPKPADADDILAAFDRVQASIPQPATEPYDTPSLARAEWEHIHRVMADCGGNLSEAARRLGIHRRSLQRKLRKRAPE</sequence>
<keyword evidence="1 3" id="KW-0597">Phosphoprotein</keyword>
<dbReference type="EMBL" id="CP036433">
    <property type="protein sequence ID" value="QDU96006.1"/>
    <property type="molecule type" value="Genomic_DNA"/>
</dbReference>
<evidence type="ECO:0000256" key="3">
    <source>
        <dbReference type="PROSITE-ProRule" id="PRU00169"/>
    </source>
</evidence>
<evidence type="ECO:0000313" key="6">
    <source>
        <dbReference type="Proteomes" id="UP000317648"/>
    </source>
</evidence>